<organism evidence="1 2">
    <name type="scientific">Dichanthelium oligosanthes</name>
    <dbReference type="NCBI Taxonomy" id="888268"/>
    <lineage>
        <taxon>Eukaryota</taxon>
        <taxon>Viridiplantae</taxon>
        <taxon>Streptophyta</taxon>
        <taxon>Embryophyta</taxon>
        <taxon>Tracheophyta</taxon>
        <taxon>Spermatophyta</taxon>
        <taxon>Magnoliopsida</taxon>
        <taxon>Liliopsida</taxon>
        <taxon>Poales</taxon>
        <taxon>Poaceae</taxon>
        <taxon>PACMAD clade</taxon>
        <taxon>Panicoideae</taxon>
        <taxon>Panicodae</taxon>
        <taxon>Paniceae</taxon>
        <taxon>Dichantheliinae</taxon>
        <taxon>Dichanthelium</taxon>
    </lineage>
</organism>
<dbReference type="EMBL" id="LWDX02045703">
    <property type="protein sequence ID" value="OEL22307.1"/>
    <property type="molecule type" value="Genomic_DNA"/>
</dbReference>
<name>A0A1E5VB60_9POAL</name>
<comment type="caution">
    <text evidence="1">The sequence shown here is derived from an EMBL/GenBank/DDBJ whole genome shotgun (WGS) entry which is preliminary data.</text>
</comment>
<dbReference type="AlphaFoldDB" id="A0A1E5VB60"/>
<reference evidence="1 2" key="1">
    <citation type="submission" date="2016-09" db="EMBL/GenBank/DDBJ databases">
        <title>The draft genome of Dichanthelium oligosanthes: A C3 panicoid grass species.</title>
        <authorList>
            <person name="Studer A.J."/>
            <person name="Schnable J.C."/>
            <person name="Brutnell T.P."/>
        </authorList>
    </citation>
    <scope>NUCLEOTIDE SEQUENCE [LARGE SCALE GENOMIC DNA]</scope>
    <source>
        <strain evidence="2">cv. Kellogg 1175</strain>
        <tissue evidence="1">Leaf</tissue>
    </source>
</reference>
<keyword evidence="2" id="KW-1185">Reference proteome</keyword>
<protein>
    <submittedName>
        <fullName evidence="1">Uncharacterized protein</fullName>
    </submittedName>
</protein>
<gene>
    <name evidence="1" type="ORF">BAE44_0016676</name>
</gene>
<evidence type="ECO:0000313" key="1">
    <source>
        <dbReference type="EMBL" id="OEL22307.1"/>
    </source>
</evidence>
<sequence length="83" mass="9856">MIEFFLYVCGTMHLSCLKVYIPFQCFIQKFIFGGRCDDHLGAVVFCRIWFDLLMCIFLHFQPALVKRSFIWRQGSSSFLTLHH</sequence>
<evidence type="ECO:0000313" key="2">
    <source>
        <dbReference type="Proteomes" id="UP000095767"/>
    </source>
</evidence>
<dbReference type="Proteomes" id="UP000095767">
    <property type="component" value="Unassembled WGS sequence"/>
</dbReference>
<accession>A0A1E5VB60</accession>
<proteinExistence type="predicted"/>